<keyword evidence="4 9" id="KW-0547">Nucleotide-binding</keyword>
<organism evidence="13 14">
    <name type="scientific">Coemansia spiralis</name>
    <dbReference type="NCBI Taxonomy" id="417178"/>
    <lineage>
        <taxon>Eukaryota</taxon>
        <taxon>Fungi</taxon>
        <taxon>Fungi incertae sedis</taxon>
        <taxon>Zoopagomycota</taxon>
        <taxon>Kickxellomycotina</taxon>
        <taxon>Kickxellomycetes</taxon>
        <taxon>Kickxellales</taxon>
        <taxon>Kickxellaceae</taxon>
        <taxon>Coemansia</taxon>
    </lineage>
</organism>
<evidence type="ECO:0000256" key="10">
    <source>
        <dbReference type="RuleBase" id="RU000304"/>
    </source>
</evidence>
<keyword evidence="5 13" id="KW-0418">Kinase</keyword>
<keyword evidence="11" id="KW-0732">Signal</keyword>
<evidence type="ECO:0000256" key="8">
    <source>
        <dbReference type="ARBA" id="ARBA00048679"/>
    </source>
</evidence>
<gene>
    <name evidence="13" type="primary">ENV7</name>
    <name evidence="13" type="ORF">GGI25_005877</name>
</gene>
<evidence type="ECO:0000313" key="13">
    <source>
        <dbReference type="EMBL" id="KAJ2670295.1"/>
    </source>
</evidence>
<accession>A0A9W8G221</accession>
<dbReference type="GO" id="GO:0004674">
    <property type="term" value="F:protein serine/threonine kinase activity"/>
    <property type="evidence" value="ECO:0007669"/>
    <property type="project" value="UniProtKB-KW"/>
</dbReference>
<dbReference type="PROSITE" id="PS00107">
    <property type="entry name" value="PROTEIN_KINASE_ATP"/>
    <property type="match status" value="1"/>
</dbReference>
<evidence type="ECO:0000256" key="11">
    <source>
        <dbReference type="SAM" id="SignalP"/>
    </source>
</evidence>
<evidence type="ECO:0000256" key="1">
    <source>
        <dbReference type="ARBA" id="ARBA00012513"/>
    </source>
</evidence>
<keyword evidence="3 13" id="KW-0808">Transferase</keyword>
<dbReference type="EMBL" id="JANBTW010000127">
    <property type="protein sequence ID" value="KAJ2670295.1"/>
    <property type="molecule type" value="Genomic_DNA"/>
</dbReference>
<dbReference type="GO" id="GO:0005524">
    <property type="term" value="F:ATP binding"/>
    <property type="evidence" value="ECO:0007669"/>
    <property type="project" value="UniProtKB-UniRule"/>
</dbReference>
<evidence type="ECO:0000256" key="5">
    <source>
        <dbReference type="ARBA" id="ARBA00022777"/>
    </source>
</evidence>
<dbReference type="OrthoDB" id="248923at2759"/>
<feature type="domain" description="Protein kinase" evidence="12">
    <location>
        <begin position="34"/>
        <end position="322"/>
    </location>
</feature>
<dbReference type="PANTHER" id="PTHR45998">
    <property type="entry name" value="SERINE/THREONINE-PROTEIN KINASE 16"/>
    <property type="match status" value="1"/>
</dbReference>
<dbReference type="PROSITE" id="PS50011">
    <property type="entry name" value="PROTEIN_KINASE_DOM"/>
    <property type="match status" value="1"/>
</dbReference>
<dbReference type="InterPro" id="IPR008271">
    <property type="entry name" value="Ser/Thr_kinase_AS"/>
</dbReference>
<reference evidence="13" key="1">
    <citation type="submission" date="2022-07" db="EMBL/GenBank/DDBJ databases">
        <title>Phylogenomic reconstructions and comparative analyses of Kickxellomycotina fungi.</title>
        <authorList>
            <person name="Reynolds N.K."/>
            <person name="Stajich J.E."/>
            <person name="Barry K."/>
            <person name="Grigoriev I.V."/>
            <person name="Crous P."/>
            <person name="Smith M.E."/>
        </authorList>
    </citation>
    <scope>NUCLEOTIDE SEQUENCE</scope>
    <source>
        <strain evidence="13">NRRL 3115</strain>
    </source>
</reference>
<evidence type="ECO:0000256" key="3">
    <source>
        <dbReference type="ARBA" id="ARBA00022679"/>
    </source>
</evidence>
<feature type="binding site" evidence="9">
    <location>
        <position position="62"/>
    </location>
    <ligand>
        <name>ATP</name>
        <dbReference type="ChEBI" id="CHEBI:30616"/>
    </ligand>
</feature>
<comment type="catalytic activity">
    <reaction evidence="8">
        <text>L-seryl-[protein] + ATP = O-phospho-L-seryl-[protein] + ADP + H(+)</text>
        <dbReference type="Rhea" id="RHEA:17989"/>
        <dbReference type="Rhea" id="RHEA-COMP:9863"/>
        <dbReference type="Rhea" id="RHEA-COMP:11604"/>
        <dbReference type="ChEBI" id="CHEBI:15378"/>
        <dbReference type="ChEBI" id="CHEBI:29999"/>
        <dbReference type="ChEBI" id="CHEBI:30616"/>
        <dbReference type="ChEBI" id="CHEBI:83421"/>
        <dbReference type="ChEBI" id="CHEBI:456216"/>
        <dbReference type="EC" id="2.7.11.1"/>
    </reaction>
</comment>
<evidence type="ECO:0000256" key="7">
    <source>
        <dbReference type="ARBA" id="ARBA00047899"/>
    </source>
</evidence>
<dbReference type="InterPro" id="IPR052239">
    <property type="entry name" value="Ser/Thr-specific_kinases"/>
</dbReference>
<dbReference type="PANTHER" id="PTHR45998:SF2">
    <property type="entry name" value="SERINE_THREONINE-PROTEIN KINASE 16"/>
    <property type="match status" value="1"/>
</dbReference>
<name>A0A9W8G221_9FUNG</name>
<proteinExistence type="inferred from homology"/>
<dbReference type="InterPro" id="IPR000719">
    <property type="entry name" value="Prot_kinase_dom"/>
</dbReference>
<dbReference type="Proteomes" id="UP001151518">
    <property type="component" value="Unassembled WGS sequence"/>
</dbReference>
<evidence type="ECO:0000259" key="12">
    <source>
        <dbReference type="PROSITE" id="PS50011"/>
    </source>
</evidence>
<evidence type="ECO:0000256" key="6">
    <source>
        <dbReference type="ARBA" id="ARBA00022840"/>
    </source>
</evidence>
<keyword evidence="2 10" id="KW-0723">Serine/threonine-protein kinase</keyword>
<dbReference type="PROSITE" id="PS00108">
    <property type="entry name" value="PROTEIN_KINASE_ST"/>
    <property type="match status" value="1"/>
</dbReference>
<dbReference type="SMART" id="SM00220">
    <property type="entry name" value="S_TKc"/>
    <property type="match status" value="1"/>
</dbReference>
<evidence type="ECO:0000256" key="9">
    <source>
        <dbReference type="PROSITE-ProRule" id="PRU10141"/>
    </source>
</evidence>
<dbReference type="AlphaFoldDB" id="A0A9W8G221"/>
<comment type="catalytic activity">
    <reaction evidence="7">
        <text>L-threonyl-[protein] + ATP = O-phospho-L-threonyl-[protein] + ADP + H(+)</text>
        <dbReference type="Rhea" id="RHEA:46608"/>
        <dbReference type="Rhea" id="RHEA-COMP:11060"/>
        <dbReference type="Rhea" id="RHEA-COMP:11605"/>
        <dbReference type="ChEBI" id="CHEBI:15378"/>
        <dbReference type="ChEBI" id="CHEBI:30013"/>
        <dbReference type="ChEBI" id="CHEBI:30616"/>
        <dbReference type="ChEBI" id="CHEBI:61977"/>
        <dbReference type="ChEBI" id="CHEBI:456216"/>
        <dbReference type="EC" id="2.7.11.1"/>
    </reaction>
</comment>
<comment type="similarity">
    <text evidence="10">Belongs to the protein kinase superfamily.</text>
</comment>
<evidence type="ECO:0000313" key="14">
    <source>
        <dbReference type="Proteomes" id="UP001151518"/>
    </source>
</evidence>
<dbReference type="SUPFAM" id="SSF56112">
    <property type="entry name" value="Protein kinase-like (PK-like)"/>
    <property type="match status" value="1"/>
</dbReference>
<sequence>MAFEFLTTILSMLCPLPSFTSQQQQSIKIDSTSYRVVRQLGEGGFSIVYLIETPVKERFAMKQILCPQGSGMKESAMCEIDAYKRFHHPNIIPLVGALVEPSRVSMVFPLYESNLFDLTMHNEQVSTRLPEDFIIRVFRGVCAAVEYLHTFDVDDELAPSGSMQGYTRLQGPTGPFVHRDIKLGNVMLSNGTPILMDFGSVAMARFTAHTRADALRIQDTAASQCSLPYRAPELFDVQPGMEFDERTDVWSLGCLLFALAANRTPFENDGSIVLAAINKNYTFPEGVSEGIEKLVAFMLVPEPGNRPFIGQVIQMTNKLYPV</sequence>
<dbReference type="GO" id="GO:0005794">
    <property type="term" value="C:Golgi apparatus"/>
    <property type="evidence" value="ECO:0007669"/>
    <property type="project" value="TreeGrafter"/>
</dbReference>
<dbReference type="EC" id="2.7.11.1" evidence="1"/>
<feature type="chain" id="PRO_5040754690" description="non-specific serine/threonine protein kinase" evidence="11">
    <location>
        <begin position="23"/>
        <end position="322"/>
    </location>
</feature>
<dbReference type="Gene3D" id="1.10.510.10">
    <property type="entry name" value="Transferase(Phosphotransferase) domain 1"/>
    <property type="match status" value="1"/>
</dbReference>
<protein>
    <recommendedName>
        <fullName evidence="1">non-specific serine/threonine protein kinase</fullName>
        <ecNumber evidence="1">2.7.11.1</ecNumber>
    </recommendedName>
</protein>
<evidence type="ECO:0000256" key="2">
    <source>
        <dbReference type="ARBA" id="ARBA00022527"/>
    </source>
</evidence>
<feature type="signal peptide" evidence="11">
    <location>
        <begin position="1"/>
        <end position="22"/>
    </location>
</feature>
<comment type="caution">
    <text evidence="13">The sequence shown here is derived from an EMBL/GenBank/DDBJ whole genome shotgun (WGS) entry which is preliminary data.</text>
</comment>
<keyword evidence="6 9" id="KW-0067">ATP-binding</keyword>
<dbReference type="Pfam" id="PF00069">
    <property type="entry name" value="Pkinase"/>
    <property type="match status" value="2"/>
</dbReference>
<dbReference type="InterPro" id="IPR011009">
    <property type="entry name" value="Kinase-like_dom_sf"/>
</dbReference>
<evidence type="ECO:0000256" key="4">
    <source>
        <dbReference type="ARBA" id="ARBA00022741"/>
    </source>
</evidence>
<dbReference type="InterPro" id="IPR017441">
    <property type="entry name" value="Protein_kinase_ATP_BS"/>
</dbReference>